<evidence type="ECO:0000313" key="2">
    <source>
        <dbReference type="EMBL" id="UYV69881.1"/>
    </source>
</evidence>
<dbReference type="Pfam" id="PF00078">
    <property type="entry name" value="RVT_1"/>
    <property type="match status" value="1"/>
</dbReference>
<accession>A0ABY6KLZ5</accession>
<feature type="domain" description="Reverse transcriptase" evidence="1">
    <location>
        <begin position="1"/>
        <end position="148"/>
    </location>
</feature>
<proteinExistence type="predicted"/>
<reference evidence="2 3" key="1">
    <citation type="submission" date="2022-01" db="EMBL/GenBank/DDBJ databases">
        <title>A chromosomal length assembly of Cordylochernes scorpioides.</title>
        <authorList>
            <person name="Zeh D."/>
            <person name="Zeh J."/>
        </authorList>
    </citation>
    <scope>NUCLEOTIDE SEQUENCE [LARGE SCALE GENOMIC DNA]</scope>
    <source>
        <strain evidence="2">IN4F17</strain>
        <tissue evidence="2">Whole Body</tissue>
    </source>
</reference>
<name>A0ABY6KLZ5_9ARAC</name>
<dbReference type="Proteomes" id="UP001235939">
    <property type="component" value="Chromosome 07"/>
</dbReference>
<dbReference type="PROSITE" id="PS50878">
    <property type="entry name" value="RT_POL"/>
    <property type="match status" value="1"/>
</dbReference>
<gene>
    <name evidence="2" type="ORF">LAZ67_7001080</name>
</gene>
<keyword evidence="3" id="KW-1185">Reference proteome</keyword>
<evidence type="ECO:0000259" key="1">
    <source>
        <dbReference type="PROSITE" id="PS50878"/>
    </source>
</evidence>
<sequence length="148" mass="16525">MIVIIQSENSVGSVASRTTADSDARSNMSRERINQTTDGVFRNGSPFPFNHLPQFVFWQRLRQDMQTASYNLPDLLNGLSMNGCTVSRRVSKGCPQGSVIGPFLWNIVFDELLTLDYRNNVFLQAYADDLVVVVSGCRPSQPPRPNTP</sequence>
<organism evidence="2 3">
    <name type="scientific">Cordylochernes scorpioides</name>
    <dbReference type="NCBI Taxonomy" id="51811"/>
    <lineage>
        <taxon>Eukaryota</taxon>
        <taxon>Metazoa</taxon>
        <taxon>Ecdysozoa</taxon>
        <taxon>Arthropoda</taxon>
        <taxon>Chelicerata</taxon>
        <taxon>Arachnida</taxon>
        <taxon>Pseudoscorpiones</taxon>
        <taxon>Cheliferoidea</taxon>
        <taxon>Chernetidae</taxon>
        <taxon>Cordylochernes</taxon>
    </lineage>
</organism>
<evidence type="ECO:0000313" key="3">
    <source>
        <dbReference type="Proteomes" id="UP001235939"/>
    </source>
</evidence>
<dbReference type="EMBL" id="CP092869">
    <property type="protein sequence ID" value="UYV69881.1"/>
    <property type="molecule type" value="Genomic_DNA"/>
</dbReference>
<protein>
    <recommendedName>
        <fullName evidence="1">Reverse transcriptase domain-containing protein</fullName>
    </recommendedName>
</protein>
<dbReference type="InterPro" id="IPR000477">
    <property type="entry name" value="RT_dom"/>
</dbReference>